<proteinExistence type="predicted"/>
<evidence type="ECO:0000313" key="2">
    <source>
        <dbReference type="EMBL" id="SFV71869.1"/>
    </source>
</evidence>
<name>A0A1W1D1G9_9ZZZZ</name>
<reference evidence="2" key="1">
    <citation type="submission" date="2016-10" db="EMBL/GenBank/DDBJ databases">
        <authorList>
            <person name="de Groot N.N."/>
        </authorList>
    </citation>
    <scope>NUCLEOTIDE SEQUENCE</scope>
</reference>
<organism evidence="2">
    <name type="scientific">hydrothermal vent metagenome</name>
    <dbReference type="NCBI Taxonomy" id="652676"/>
    <lineage>
        <taxon>unclassified sequences</taxon>
        <taxon>metagenomes</taxon>
        <taxon>ecological metagenomes</taxon>
    </lineage>
</organism>
<evidence type="ECO:0000259" key="1">
    <source>
        <dbReference type="Pfam" id="PF12770"/>
    </source>
</evidence>
<dbReference type="AlphaFoldDB" id="A0A1W1D1G9"/>
<protein>
    <submittedName>
        <fullName evidence="2">FOG: TPR repeat</fullName>
    </submittedName>
</protein>
<gene>
    <name evidence="2" type="ORF">MNB_SV-13-1190</name>
</gene>
<accession>A0A1W1D1G9</accession>
<sequence length="276" mass="31447">MKISSLKITKHEFKHTYKYKIIQKALSFISDIFIKSIPKGIKKIYISAFGDLNLLPLHAITTDDGSYLIEQYEIVYIPFISIIDKLNKKNNIKKNVLISADTKQFKEKNNLHDEAISCSKILGTKPHHNIDTKAFKALVHHQQYNTLHLSTHGVSDLNNPLNSCLIFKNTKLSLLEIYGLKLDVNLLVLSACETNLSKLKGADEILAFERAFLIAGAKNIITTFATVDIERTKDFMEVFYTKMNTNNSLSHTFQQTCIADIKAKSNEWMLFRFTGI</sequence>
<dbReference type="EMBL" id="FPHM01000321">
    <property type="protein sequence ID" value="SFV71869.1"/>
    <property type="molecule type" value="Genomic_DNA"/>
</dbReference>
<feature type="domain" description="CHAT" evidence="1">
    <location>
        <begin position="38"/>
        <end position="259"/>
    </location>
</feature>
<dbReference type="InterPro" id="IPR024983">
    <property type="entry name" value="CHAT_dom"/>
</dbReference>
<dbReference type="Pfam" id="PF12770">
    <property type="entry name" value="CHAT"/>
    <property type="match status" value="1"/>
</dbReference>